<dbReference type="Proteomes" id="UP000051936">
    <property type="component" value="Unassembled WGS sequence"/>
</dbReference>
<evidence type="ECO:0000256" key="2">
    <source>
        <dbReference type="SAM" id="SignalP"/>
    </source>
</evidence>
<dbReference type="STRING" id="989370.AOQ71_22285"/>
<proteinExistence type="predicted"/>
<protein>
    <submittedName>
        <fullName evidence="3">Uncharacterized protein</fullName>
    </submittedName>
</protein>
<evidence type="ECO:0000256" key="1">
    <source>
        <dbReference type="SAM" id="MobiDB-lite"/>
    </source>
</evidence>
<organism evidence="3 4">
    <name type="scientific">Bradyrhizobium manausense</name>
    <dbReference type="NCBI Taxonomy" id="989370"/>
    <lineage>
        <taxon>Bacteria</taxon>
        <taxon>Pseudomonadati</taxon>
        <taxon>Pseudomonadota</taxon>
        <taxon>Alphaproteobacteria</taxon>
        <taxon>Hyphomicrobiales</taxon>
        <taxon>Nitrobacteraceae</taxon>
        <taxon>Bradyrhizobium</taxon>
    </lineage>
</organism>
<reference evidence="3 4" key="1">
    <citation type="submission" date="2015-09" db="EMBL/GenBank/DDBJ databases">
        <title>Draft Genome Sequence of Bradyrhizobium manausense Strain BR 3351T, a Novel Symbiotic Nitrogen-Fixing Alphaproteobacterium Isolated from Brazilian Amazon Rain Forest.</title>
        <authorList>
            <person name="De Araujo J.L."/>
            <person name="Zilli J.E."/>
        </authorList>
    </citation>
    <scope>NUCLEOTIDE SEQUENCE [LARGE SCALE GENOMIC DNA]</scope>
    <source>
        <strain evidence="3 4">BR3351</strain>
    </source>
</reference>
<keyword evidence="4" id="KW-1185">Reference proteome</keyword>
<evidence type="ECO:0000313" key="3">
    <source>
        <dbReference type="EMBL" id="KRQ08365.1"/>
    </source>
</evidence>
<evidence type="ECO:0000313" key="4">
    <source>
        <dbReference type="Proteomes" id="UP000051936"/>
    </source>
</evidence>
<accession>A0A0R3DJ45</accession>
<comment type="caution">
    <text evidence="3">The sequence shown here is derived from an EMBL/GenBank/DDBJ whole genome shotgun (WGS) entry which is preliminary data.</text>
</comment>
<feature type="signal peptide" evidence="2">
    <location>
        <begin position="1"/>
        <end position="18"/>
    </location>
</feature>
<dbReference type="RefSeq" id="WP_057751028.1">
    <property type="nucleotide sequence ID" value="NZ_LJYG01000094.1"/>
</dbReference>
<dbReference type="AlphaFoldDB" id="A0A0R3DJ45"/>
<gene>
    <name evidence="3" type="ORF">AOQ71_22285</name>
</gene>
<dbReference type="EMBL" id="LJYG01000094">
    <property type="protein sequence ID" value="KRQ08365.1"/>
    <property type="molecule type" value="Genomic_DNA"/>
</dbReference>
<feature type="compositionally biased region" description="Low complexity" evidence="1">
    <location>
        <begin position="28"/>
        <end position="45"/>
    </location>
</feature>
<sequence>MKITLFGALILIGMAAVAAPPTLSFAQSNAPPASAATTPNTSMTPTKHRYWRHRGGKHPHFGSRRVRSQVQTPQ</sequence>
<feature type="region of interest" description="Disordered" evidence="1">
    <location>
        <begin position="24"/>
        <end position="74"/>
    </location>
</feature>
<name>A0A0R3DJ45_9BRAD</name>
<keyword evidence="2" id="KW-0732">Signal</keyword>
<feature type="compositionally biased region" description="Basic residues" evidence="1">
    <location>
        <begin position="46"/>
        <end position="67"/>
    </location>
</feature>
<feature type="chain" id="PRO_5006435547" evidence="2">
    <location>
        <begin position="19"/>
        <end position="74"/>
    </location>
</feature>